<keyword evidence="1" id="KW-0472">Membrane</keyword>
<dbReference type="AlphaFoldDB" id="A0A5A5TXA9"/>
<protein>
    <submittedName>
        <fullName evidence="2">Uncharacterized protein</fullName>
    </submittedName>
</protein>
<keyword evidence="1" id="KW-0812">Transmembrane</keyword>
<sequence length="182" mass="20639">MISLDLIIQSLGVIVAIWLIAVVKKIPDSVSDKIRDERNFTHTKELQIDNFFRQNSGSKMQEVLIAWVEILNDPNKVEKMSKNGGIQKLLNNTVGYSSPKTVKLMGLFFQSLYSVDSKTSEDQSSDMLSLVYVAMIASSLKYDFSGENIDPIDLLRIKFNDYALHEQEMLESQKVIEKALES</sequence>
<feature type="transmembrane region" description="Helical" evidence="1">
    <location>
        <begin position="6"/>
        <end position="23"/>
    </location>
</feature>
<dbReference type="RefSeq" id="WP_149333646.1">
    <property type="nucleotide sequence ID" value="NZ_BJJW01000002.1"/>
</dbReference>
<keyword evidence="1" id="KW-1133">Transmembrane helix</keyword>
<organism evidence="2 3">
    <name type="scientific">Leuconostoc citreum</name>
    <dbReference type="NCBI Taxonomy" id="33964"/>
    <lineage>
        <taxon>Bacteria</taxon>
        <taxon>Bacillati</taxon>
        <taxon>Bacillota</taxon>
        <taxon>Bacilli</taxon>
        <taxon>Lactobacillales</taxon>
        <taxon>Lactobacillaceae</taxon>
        <taxon>Leuconostoc</taxon>
    </lineage>
</organism>
<gene>
    <name evidence="2" type="ORF">LCIT_02990</name>
</gene>
<dbReference type="Proteomes" id="UP000323274">
    <property type="component" value="Unassembled WGS sequence"/>
</dbReference>
<reference evidence="2 3" key="1">
    <citation type="submission" date="2019-04" db="EMBL/GenBank/DDBJ databases">
        <title>A pseudo-fructophilic Leuconostoc citreum strain F192-5 isolated from peel of satsuma mandarin: the first report for isolation and characterization of strain-dependent fructophilic-like characteristics.</title>
        <authorList>
            <person name="Maeno S."/>
            <person name="Tanizawa Y."/>
            <person name="Kajikawa A."/>
            <person name="Kanesaki Y."/>
            <person name="Kubota E."/>
            <person name="Arita M."/>
            <person name="Leon D."/>
            <person name="Endo A."/>
        </authorList>
    </citation>
    <scope>NUCLEOTIDE SEQUENCE [LARGE SCALE GENOMIC DNA]</scope>
    <source>
        <strain evidence="2 3">F192-5</strain>
    </source>
</reference>
<proteinExistence type="predicted"/>
<evidence type="ECO:0000313" key="2">
    <source>
        <dbReference type="EMBL" id="GDZ83057.1"/>
    </source>
</evidence>
<name>A0A5A5TXA9_LEUCI</name>
<evidence type="ECO:0000256" key="1">
    <source>
        <dbReference type="SAM" id="Phobius"/>
    </source>
</evidence>
<dbReference type="EMBL" id="BJJW01000002">
    <property type="protein sequence ID" value="GDZ83057.1"/>
    <property type="molecule type" value="Genomic_DNA"/>
</dbReference>
<comment type="caution">
    <text evidence="2">The sequence shown here is derived from an EMBL/GenBank/DDBJ whole genome shotgun (WGS) entry which is preliminary data.</text>
</comment>
<evidence type="ECO:0000313" key="3">
    <source>
        <dbReference type="Proteomes" id="UP000323274"/>
    </source>
</evidence>
<accession>A0A5A5TXA9</accession>